<accession>A0ABR4B6Z2</accession>
<protein>
    <submittedName>
        <fullName evidence="4">Uncharacterized protein</fullName>
    </submittedName>
</protein>
<feature type="region of interest" description="Disordered" evidence="1">
    <location>
        <begin position="28"/>
        <end position="94"/>
    </location>
</feature>
<dbReference type="PANTHER" id="PTHR28069">
    <property type="entry name" value="GH20023P"/>
    <property type="match status" value="1"/>
</dbReference>
<evidence type="ECO:0000259" key="3">
    <source>
        <dbReference type="Pfam" id="PF20179"/>
    </source>
</evidence>
<proteinExistence type="predicted"/>
<dbReference type="Pfam" id="PF20179">
    <property type="entry name" value="MSS51_C"/>
    <property type="match status" value="1"/>
</dbReference>
<dbReference type="PANTHER" id="PTHR28069:SF1">
    <property type="entry name" value="PROTEIN MSS51, MITOCHONDRIAL"/>
    <property type="match status" value="1"/>
</dbReference>
<sequence length="513" mass="59012">MQPGYTCQRCLHSLRRIANTRLPASAYRQLPNSRWKSTSTRQPFQRPPKITTQQSRTNASLESQRQVPEDEPPELGSPPGLTDTPSPTLSGNVLLQPNNLFHHFSDSPSPEIRRRAAFMKAHAFCPHPSHHRTRMPLSPHDPESRKLPEKSDQPPAFVRFECPDCGIPVSCSEEHWADDYESHMEICDTLREINEDDHDLRSGRFFPEFEYPVQQMEEILVNMTNWDTYLYSREYNALNEERPLRQVTKLLTYPVTIGSILSELSPYEISSRKGGRLTPEGLRSLAALRYTLHPPRTGADDTIKGLRPNPPPVRLFILGARAESSLPREVWLQLAYLFPRVQFHLIFIGPESMANRDAEFPLPERTPGNPFGAVVEDRISHEMKISTFVEYYHTLHQAGIFHPFDPYFDCFVLFHPGLGHPASAHEWQDTLPLLLETKVPIISTGYTEWDMKRDLEWAKEKVGGEMDILMEPGENKFRSLRWDLNDFDPADVTCGNWGVWAFRGKRYETTLKV</sequence>
<dbReference type="Pfam" id="PF13824">
    <property type="entry name" value="zf-Mss51"/>
    <property type="match status" value="1"/>
</dbReference>
<dbReference type="InterPro" id="IPR032717">
    <property type="entry name" value="Mss51_Znf"/>
</dbReference>
<name>A0ABR4B6Z2_9LECA</name>
<feature type="region of interest" description="Disordered" evidence="1">
    <location>
        <begin position="129"/>
        <end position="153"/>
    </location>
</feature>
<reference evidence="4 5" key="1">
    <citation type="submission" date="2024-09" db="EMBL/GenBank/DDBJ databases">
        <title>Rethinking Asexuality: The Enigmatic Case of Functional Sexual Genes in Lepraria (Stereocaulaceae).</title>
        <authorList>
            <person name="Doellman M."/>
            <person name="Sun Y."/>
            <person name="Barcenas-Pena A."/>
            <person name="Lumbsch H.T."/>
            <person name="Grewe F."/>
        </authorList>
    </citation>
    <scope>NUCLEOTIDE SEQUENCE [LARGE SCALE GENOMIC DNA]</scope>
    <source>
        <strain evidence="4 5">Grewe 0041</strain>
    </source>
</reference>
<feature type="compositionally biased region" description="Basic and acidic residues" evidence="1">
    <location>
        <begin position="140"/>
        <end position="152"/>
    </location>
</feature>
<gene>
    <name evidence="4" type="ORF">ABVK25_006456</name>
</gene>
<feature type="domain" description="Mitochondrial splicing suppressor 51-like C-terminal" evidence="3">
    <location>
        <begin position="305"/>
        <end position="485"/>
    </location>
</feature>
<comment type="caution">
    <text evidence="4">The sequence shown here is derived from an EMBL/GenBank/DDBJ whole genome shotgun (WGS) entry which is preliminary data.</text>
</comment>
<dbReference type="EMBL" id="JBHFEH010000022">
    <property type="protein sequence ID" value="KAL2053132.1"/>
    <property type="molecule type" value="Genomic_DNA"/>
</dbReference>
<feature type="compositionally biased region" description="Polar residues" evidence="1">
    <location>
        <begin position="30"/>
        <end position="43"/>
    </location>
</feature>
<keyword evidence="5" id="KW-1185">Reference proteome</keyword>
<evidence type="ECO:0000259" key="2">
    <source>
        <dbReference type="Pfam" id="PF13824"/>
    </source>
</evidence>
<feature type="compositionally biased region" description="Polar residues" evidence="1">
    <location>
        <begin position="83"/>
        <end position="94"/>
    </location>
</feature>
<feature type="domain" description="Mitochondrial splicing suppressor 51 zinc-finger" evidence="2">
    <location>
        <begin position="125"/>
        <end position="200"/>
    </location>
</feature>
<feature type="compositionally biased region" description="Polar residues" evidence="1">
    <location>
        <begin position="50"/>
        <end position="66"/>
    </location>
</feature>
<evidence type="ECO:0000256" key="1">
    <source>
        <dbReference type="SAM" id="MobiDB-lite"/>
    </source>
</evidence>
<dbReference type="InterPro" id="IPR046824">
    <property type="entry name" value="Mss51-like_C"/>
</dbReference>
<evidence type="ECO:0000313" key="4">
    <source>
        <dbReference type="EMBL" id="KAL2053132.1"/>
    </source>
</evidence>
<dbReference type="Proteomes" id="UP001590951">
    <property type="component" value="Unassembled WGS sequence"/>
</dbReference>
<evidence type="ECO:0000313" key="5">
    <source>
        <dbReference type="Proteomes" id="UP001590951"/>
    </source>
</evidence>
<organism evidence="4 5">
    <name type="scientific">Lepraria finkii</name>
    <dbReference type="NCBI Taxonomy" id="1340010"/>
    <lineage>
        <taxon>Eukaryota</taxon>
        <taxon>Fungi</taxon>
        <taxon>Dikarya</taxon>
        <taxon>Ascomycota</taxon>
        <taxon>Pezizomycotina</taxon>
        <taxon>Lecanoromycetes</taxon>
        <taxon>OSLEUM clade</taxon>
        <taxon>Lecanoromycetidae</taxon>
        <taxon>Lecanorales</taxon>
        <taxon>Lecanorineae</taxon>
        <taxon>Stereocaulaceae</taxon>
        <taxon>Lepraria</taxon>
    </lineage>
</organism>